<dbReference type="InterPro" id="IPR000595">
    <property type="entry name" value="cNMP-bd_dom"/>
</dbReference>
<evidence type="ECO:0000313" key="7">
    <source>
        <dbReference type="Proteomes" id="UP000322294"/>
    </source>
</evidence>
<dbReference type="PANTHER" id="PTHR24567:SF68">
    <property type="entry name" value="DNA-BINDING TRANSCRIPTIONAL DUAL REGULATOR CRP"/>
    <property type="match status" value="1"/>
</dbReference>
<dbReference type="Pfam" id="PF13545">
    <property type="entry name" value="HTH_Crp_2"/>
    <property type="match status" value="1"/>
</dbReference>
<dbReference type="InterPro" id="IPR018490">
    <property type="entry name" value="cNMP-bd_dom_sf"/>
</dbReference>
<reference evidence="6 7" key="1">
    <citation type="submission" date="2019-07" db="EMBL/GenBank/DDBJ databases">
        <title>Genomic Encyclopedia of Type Strains, Phase I: the one thousand microbial genomes (KMG-I) project.</title>
        <authorList>
            <person name="Kyrpides N."/>
        </authorList>
    </citation>
    <scope>NUCLEOTIDE SEQUENCE [LARGE SCALE GENOMIC DNA]</scope>
    <source>
        <strain evidence="6 7">DSM 16647</strain>
    </source>
</reference>
<dbReference type="PROSITE" id="PS50042">
    <property type="entry name" value="CNMP_BINDING_3"/>
    <property type="match status" value="1"/>
</dbReference>
<keyword evidence="3" id="KW-0804">Transcription</keyword>
<dbReference type="InterPro" id="IPR014710">
    <property type="entry name" value="RmlC-like_jellyroll"/>
</dbReference>
<dbReference type="GO" id="GO:0005829">
    <property type="term" value="C:cytosol"/>
    <property type="evidence" value="ECO:0007669"/>
    <property type="project" value="TreeGrafter"/>
</dbReference>
<evidence type="ECO:0000256" key="1">
    <source>
        <dbReference type="ARBA" id="ARBA00023015"/>
    </source>
</evidence>
<dbReference type="PRINTS" id="PR00034">
    <property type="entry name" value="HTHCRP"/>
</dbReference>
<evidence type="ECO:0000256" key="3">
    <source>
        <dbReference type="ARBA" id="ARBA00023163"/>
    </source>
</evidence>
<dbReference type="SUPFAM" id="SSF51206">
    <property type="entry name" value="cAMP-binding domain-like"/>
    <property type="match status" value="1"/>
</dbReference>
<evidence type="ECO:0000313" key="6">
    <source>
        <dbReference type="EMBL" id="TYP49794.1"/>
    </source>
</evidence>
<dbReference type="PANTHER" id="PTHR24567">
    <property type="entry name" value="CRP FAMILY TRANSCRIPTIONAL REGULATORY PROTEIN"/>
    <property type="match status" value="1"/>
</dbReference>
<evidence type="ECO:0000259" key="5">
    <source>
        <dbReference type="PROSITE" id="PS51063"/>
    </source>
</evidence>
<gene>
    <name evidence="6" type="ORF">LZ11_02119</name>
</gene>
<dbReference type="AlphaFoldDB" id="A0A5S5AH47"/>
<dbReference type="CDD" id="cd00038">
    <property type="entry name" value="CAP_ED"/>
    <property type="match status" value="1"/>
</dbReference>
<dbReference type="InterPro" id="IPR036388">
    <property type="entry name" value="WH-like_DNA-bd_sf"/>
</dbReference>
<dbReference type="InterPro" id="IPR012318">
    <property type="entry name" value="HTH_CRP"/>
</dbReference>
<dbReference type="Pfam" id="PF00027">
    <property type="entry name" value="cNMP_binding"/>
    <property type="match status" value="1"/>
</dbReference>
<keyword evidence="1" id="KW-0805">Transcription regulation</keyword>
<evidence type="ECO:0000259" key="4">
    <source>
        <dbReference type="PROSITE" id="PS50042"/>
    </source>
</evidence>
<dbReference type="Proteomes" id="UP000322294">
    <property type="component" value="Unassembled WGS sequence"/>
</dbReference>
<dbReference type="InterPro" id="IPR050397">
    <property type="entry name" value="Env_Response_Regulators"/>
</dbReference>
<feature type="domain" description="HTH crp-type" evidence="5">
    <location>
        <begin position="108"/>
        <end position="181"/>
    </location>
</feature>
<proteinExistence type="predicted"/>
<comment type="caution">
    <text evidence="6">The sequence shown here is derived from an EMBL/GenBank/DDBJ whole genome shotgun (WGS) entry which is preliminary data.</text>
</comment>
<dbReference type="GO" id="GO:0003677">
    <property type="term" value="F:DNA binding"/>
    <property type="evidence" value="ECO:0007669"/>
    <property type="project" value="UniProtKB-KW"/>
</dbReference>
<dbReference type="EMBL" id="VNHO01000029">
    <property type="protein sequence ID" value="TYP49794.1"/>
    <property type="molecule type" value="Genomic_DNA"/>
</dbReference>
<name>A0A5S5AH47_9FIRM</name>
<feature type="domain" description="Cyclic nucleotide-binding" evidence="4">
    <location>
        <begin position="1"/>
        <end position="94"/>
    </location>
</feature>
<organism evidence="6 7">
    <name type="scientific">Thermosediminibacter litoriperuensis</name>
    <dbReference type="NCBI Taxonomy" id="291989"/>
    <lineage>
        <taxon>Bacteria</taxon>
        <taxon>Bacillati</taxon>
        <taxon>Bacillota</taxon>
        <taxon>Clostridia</taxon>
        <taxon>Thermosediminibacterales</taxon>
        <taxon>Thermosediminibacteraceae</taxon>
        <taxon>Thermosediminibacter</taxon>
    </lineage>
</organism>
<dbReference type="PROSITE" id="PS51063">
    <property type="entry name" value="HTH_CRP_2"/>
    <property type="match status" value="1"/>
</dbReference>
<protein>
    <submittedName>
        <fullName evidence="6">CRP-like cAMP-binding protein</fullName>
    </submittedName>
</protein>
<accession>A0A5S5AH47</accession>
<evidence type="ECO:0000256" key="2">
    <source>
        <dbReference type="ARBA" id="ARBA00023125"/>
    </source>
</evidence>
<dbReference type="Gene3D" id="1.10.10.10">
    <property type="entry name" value="Winged helix-like DNA-binding domain superfamily/Winged helix DNA-binding domain"/>
    <property type="match status" value="1"/>
</dbReference>
<dbReference type="RefSeq" id="WP_222927245.1">
    <property type="nucleotide sequence ID" value="NZ_VNHO01000029.1"/>
</dbReference>
<dbReference type="Gene3D" id="2.60.120.10">
    <property type="entry name" value="Jelly Rolls"/>
    <property type="match status" value="1"/>
</dbReference>
<dbReference type="SMART" id="SM00419">
    <property type="entry name" value="HTH_CRP"/>
    <property type="match status" value="1"/>
</dbReference>
<sequence length="187" mass="21521">MVEVDADETYIAIVTRGRVKQSVFGANGREKILYILQPGEIFGEFAYLGGGKDLIIGQAMEYSEVSVIFEDKLNRILSNNLEAYKYIAHSMCRKFRILMMQMSDLIFKDSMGRLCDILLRLYHQQGRVTENGHLIDLPLTHENLAHLIGCDRVTVTRGLNRLRKEGIIDVDRKKIIIKELDRLEDYV</sequence>
<dbReference type="GO" id="GO:0003700">
    <property type="term" value="F:DNA-binding transcription factor activity"/>
    <property type="evidence" value="ECO:0007669"/>
    <property type="project" value="TreeGrafter"/>
</dbReference>
<keyword evidence="2" id="KW-0238">DNA-binding</keyword>
<dbReference type="InterPro" id="IPR036390">
    <property type="entry name" value="WH_DNA-bd_sf"/>
</dbReference>
<keyword evidence="7" id="KW-1185">Reference proteome</keyword>
<dbReference type="SUPFAM" id="SSF46785">
    <property type="entry name" value="Winged helix' DNA-binding domain"/>
    <property type="match status" value="1"/>
</dbReference>